<dbReference type="Bgee" id="ENSOANG00000021617">
    <property type="expression patterns" value="Expressed in brain and 8 other cell types or tissues"/>
</dbReference>
<accession>A0A6I8NTX0</accession>
<keyword evidence="4" id="KW-1185">Reference proteome</keyword>
<dbReference type="AlphaFoldDB" id="A0A6I8NTX0"/>
<feature type="region of interest" description="Disordered" evidence="1">
    <location>
        <begin position="150"/>
        <end position="229"/>
    </location>
</feature>
<dbReference type="OMA" id="ACDRAVC"/>
<reference evidence="3 4" key="1">
    <citation type="journal article" date="2008" name="Nature">
        <title>Genome analysis of the platypus reveals unique signatures of evolution.</title>
        <authorList>
            <person name="Warren W.C."/>
            <person name="Hillier L.W."/>
            <person name="Marshall Graves J.A."/>
            <person name="Birney E."/>
            <person name="Ponting C.P."/>
            <person name="Grutzner F."/>
            <person name="Belov K."/>
            <person name="Miller W."/>
            <person name="Clarke L."/>
            <person name="Chinwalla A.T."/>
            <person name="Yang S.P."/>
            <person name="Heger A."/>
            <person name="Locke D.P."/>
            <person name="Miethke P."/>
            <person name="Waters P.D."/>
            <person name="Veyrunes F."/>
            <person name="Fulton L."/>
            <person name="Fulton B."/>
            <person name="Graves T."/>
            <person name="Wallis J."/>
            <person name="Puente X.S."/>
            <person name="Lopez-Otin C."/>
            <person name="Ordonez G.R."/>
            <person name="Eichler E.E."/>
            <person name="Chen L."/>
            <person name="Cheng Z."/>
            <person name="Deakin J.E."/>
            <person name="Alsop A."/>
            <person name="Thompson K."/>
            <person name="Kirby P."/>
            <person name="Papenfuss A.T."/>
            <person name="Wakefield M.J."/>
            <person name="Olender T."/>
            <person name="Lancet D."/>
            <person name="Huttley G.A."/>
            <person name="Smit A.F."/>
            <person name="Pask A."/>
            <person name="Temple-Smith P."/>
            <person name="Batzer M.A."/>
            <person name="Walker J.A."/>
            <person name="Konkel M.K."/>
            <person name="Harris R.S."/>
            <person name="Whittington C.M."/>
            <person name="Wong E.S."/>
            <person name="Gemmell N.J."/>
            <person name="Buschiazzo E."/>
            <person name="Vargas Jentzsch I.M."/>
            <person name="Merkel A."/>
            <person name="Schmitz J."/>
            <person name="Zemann A."/>
            <person name="Churakov G."/>
            <person name="Kriegs J.O."/>
            <person name="Brosius J."/>
            <person name="Murchison E.P."/>
            <person name="Sachidanandam R."/>
            <person name="Smith C."/>
            <person name="Hannon G.J."/>
            <person name="Tsend-Ayush E."/>
            <person name="McMillan D."/>
            <person name="Attenborough R."/>
            <person name="Rens W."/>
            <person name="Ferguson-Smith M."/>
            <person name="Lefevre C.M."/>
            <person name="Sharp J.A."/>
            <person name="Nicholas K.R."/>
            <person name="Ray D.A."/>
            <person name="Kube M."/>
            <person name="Reinhardt R."/>
            <person name="Pringle T.H."/>
            <person name="Taylor J."/>
            <person name="Jones R.C."/>
            <person name="Nixon B."/>
            <person name="Dacheux J.L."/>
            <person name="Niwa H."/>
            <person name="Sekita Y."/>
            <person name="Huang X."/>
            <person name="Stark A."/>
            <person name="Kheradpour P."/>
            <person name="Kellis M."/>
            <person name="Flicek P."/>
            <person name="Chen Y."/>
            <person name="Webber C."/>
            <person name="Hardison R."/>
            <person name="Nelson J."/>
            <person name="Hallsworth-Pepin K."/>
            <person name="Delehaunty K."/>
            <person name="Markovic C."/>
            <person name="Minx P."/>
            <person name="Feng Y."/>
            <person name="Kremitzki C."/>
            <person name="Mitreva M."/>
            <person name="Glasscock J."/>
            <person name="Wylie T."/>
            <person name="Wohldmann P."/>
            <person name="Thiru P."/>
            <person name="Nhan M.N."/>
            <person name="Pohl C.S."/>
            <person name="Smith S.M."/>
            <person name="Hou S."/>
            <person name="Nefedov M."/>
            <person name="de Jong P.J."/>
            <person name="Renfree M.B."/>
            <person name="Mardis E.R."/>
            <person name="Wilson R.K."/>
        </authorList>
    </citation>
    <scope>NUCLEOTIDE SEQUENCE [LARGE SCALE GENOMIC DNA]</scope>
    <source>
        <strain evidence="3 4">Glennie</strain>
    </source>
</reference>
<dbReference type="Proteomes" id="UP000002279">
    <property type="component" value="Chromosome 6"/>
</dbReference>
<dbReference type="GeneTree" id="ENSGT00940000164744"/>
<feature type="region of interest" description="Disordered" evidence="1">
    <location>
        <begin position="534"/>
        <end position="899"/>
    </location>
</feature>
<dbReference type="FunCoup" id="A0A6I8NTX0">
    <property type="interactions" value="5"/>
</dbReference>
<feature type="compositionally biased region" description="Basic and acidic residues" evidence="1">
    <location>
        <begin position="816"/>
        <end position="828"/>
    </location>
</feature>
<feature type="domain" description="DUF4592" evidence="2">
    <location>
        <begin position="142"/>
        <end position="270"/>
    </location>
</feature>
<protein>
    <recommendedName>
        <fullName evidence="2">DUF4592 domain-containing protein</fullName>
    </recommendedName>
</protein>
<feature type="region of interest" description="Disordered" evidence="1">
    <location>
        <begin position="263"/>
        <end position="292"/>
    </location>
</feature>
<feature type="compositionally biased region" description="Polar residues" evidence="1">
    <location>
        <begin position="334"/>
        <end position="350"/>
    </location>
</feature>
<dbReference type="InterPro" id="IPR026713">
    <property type="entry name" value="CRACD-like"/>
</dbReference>
<dbReference type="PANTHER" id="PTHR47743">
    <property type="entry name" value="KIAA1210 / KIAA1211 FAMILY MEMBER"/>
    <property type="match status" value="1"/>
</dbReference>
<reference evidence="3" key="2">
    <citation type="submission" date="2025-08" db="UniProtKB">
        <authorList>
            <consortium name="Ensembl"/>
        </authorList>
    </citation>
    <scope>IDENTIFICATION</scope>
    <source>
        <strain evidence="3">Glennie</strain>
    </source>
</reference>
<name>A0A6I8NTX0_ORNAN</name>
<evidence type="ECO:0000256" key="1">
    <source>
        <dbReference type="SAM" id="MobiDB-lite"/>
    </source>
</evidence>
<dbReference type="Ensembl" id="ENSOANT00000063671.1">
    <property type="protein sequence ID" value="ENSOANP00000044400.1"/>
    <property type="gene ID" value="ENSOANG00000021617.3"/>
</dbReference>
<sequence length="972" mass="103862">MAGFYSCLRSKDDYIMATGPADVTRGPGAEETSEEGSGKKKSRFQTFKNFFAKKKRKEPLVPCGESNLKPSQSSSDVNNPPLNTIAFHSPAEPGSKAIMGNKALSHDSVFILESGSENLPGDQTSQENLPGKVKALQLQLRQNIRLGSPPLVITGRRSEDTGAVSEDDGLPRSPPEISTLHEVLTCSSSKSSNPVQRHSSLSLGGTDSEDEQISSDTSSRPISPLSAPGMPTSPASLLVVDFNTPASPFACLDTSAARHKIALNPRKQRSLANRSQQMSVDPQEKEPSLPVITEGENITTKLLGSDQSIQDLEGSSVQEHSSVTEIRAEKTSDPDNNMDATASQGYQASATGGPDCVLGEADVSRTDDADNETIPCPKGQRDQAACSPSEMARERKLRRPSPTQKDVELLLSPQVEIDGSGETSSDLLSVEKGDADSTLEADWVLLSKPRVGALKEPSGSTRVTLKEGLSLAHKNNCNSALPDISQVVLPHSETTSRAEKPAAECAAWIEPGNPQITREDVEVSAVLEAQVMGSATTQQKGPIPPIPGVSGRLSSRRLSEELRHKRESPRLFPKPSREDPPLASTPETLDKPLVRRQVSSHSADAASEQLVGAGDEGPAQSDCPASQVQAGKLNQGHEDPAKSPLPSATKPVRFTIAPAWQRSISGGTASKEESCIGNCPSPIKPELFEGTARENTPLDDSTSEPAKPNPEDSEGSERNNGSCPGSPTAWADFENPFGVKLRRTSSSRTYGGEKGQRESPKPASFPISPAPSASVKEDPKPSGTGRTAQRLPASTKCLSKKSDSEEETNSTTKAGDMTKKQDTSKPSEKVPNPPWEMASSEPAWITVAKLKQKGFQGRPLAKGRHPEDRAVPDTENEEKVNYASENQSRKNSASSLCKEDKTAHMKIAISSITVIPVEPGAQEISSQASATEKEIRQSSALPVLPHGPMEPPWLSLAKKKAKAWSEMPQIVQ</sequence>
<evidence type="ECO:0000313" key="3">
    <source>
        <dbReference type="Ensembl" id="ENSOANP00000044400.1"/>
    </source>
</evidence>
<organism evidence="3 4">
    <name type="scientific">Ornithorhynchus anatinus</name>
    <name type="common">Duckbill platypus</name>
    <dbReference type="NCBI Taxonomy" id="9258"/>
    <lineage>
        <taxon>Eukaryota</taxon>
        <taxon>Metazoa</taxon>
        <taxon>Chordata</taxon>
        <taxon>Craniata</taxon>
        <taxon>Vertebrata</taxon>
        <taxon>Euteleostomi</taxon>
        <taxon>Mammalia</taxon>
        <taxon>Monotremata</taxon>
        <taxon>Ornithorhynchidae</taxon>
        <taxon>Ornithorhynchus</taxon>
    </lineage>
</organism>
<feature type="compositionally biased region" description="Polar residues" evidence="1">
    <location>
        <begin position="883"/>
        <end position="895"/>
    </location>
</feature>
<reference evidence="3" key="3">
    <citation type="submission" date="2025-09" db="UniProtKB">
        <authorList>
            <consortium name="Ensembl"/>
        </authorList>
    </citation>
    <scope>IDENTIFICATION</scope>
    <source>
        <strain evidence="3">Glennie</strain>
    </source>
</reference>
<feature type="compositionally biased region" description="Polar residues" evidence="1">
    <location>
        <begin position="312"/>
        <end position="324"/>
    </location>
</feature>
<feature type="region of interest" description="Disordered" evidence="1">
    <location>
        <begin position="18"/>
        <end position="44"/>
    </location>
</feature>
<evidence type="ECO:0000259" key="2">
    <source>
        <dbReference type="Pfam" id="PF15262"/>
    </source>
</evidence>
<dbReference type="RefSeq" id="XP_028923326.1">
    <property type="nucleotide sequence ID" value="XM_029067493.2"/>
</dbReference>
<feature type="compositionally biased region" description="Polar residues" evidence="1">
    <location>
        <begin position="185"/>
        <end position="205"/>
    </location>
</feature>
<evidence type="ECO:0000313" key="4">
    <source>
        <dbReference type="Proteomes" id="UP000002279"/>
    </source>
</evidence>
<dbReference type="CTD" id="57481"/>
<feature type="compositionally biased region" description="Polar residues" evidence="1">
    <location>
        <begin position="270"/>
        <end position="280"/>
    </location>
</feature>
<feature type="compositionally biased region" description="Low complexity" evidence="1">
    <location>
        <begin position="761"/>
        <end position="774"/>
    </location>
</feature>
<dbReference type="InterPro" id="IPR028030">
    <property type="entry name" value="DUF4592"/>
</dbReference>
<gene>
    <name evidence="3" type="primary">KIAA1210</name>
</gene>
<feature type="region of interest" description="Disordered" evidence="1">
    <location>
        <begin position="923"/>
        <end position="948"/>
    </location>
</feature>
<feature type="compositionally biased region" description="Polar residues" evidence="1">
    <location>
        <begin position="68"/>
        <end position="82"/>
    </location>
</feature>
<feature type="compositionally biased region" description="Basic and acidic residues" evidence="1">
    <location>
        <begin position="864"/>
        <end position="880"/>
    </location>
</feature>
<dbReference type="PANTHER" id="PTHR47743:SF2">
    <property type="entry name" value="ACROSOMAL PROTEIN KIAA1210"/>
    <property type="match status" value="1"/>
</dbReference>
<proteinExistence type="predicted"/>
<feature type="region of interest" description="Disordered" evidence="1">
    <location>
        <begin position="56"/>
        <end position="91"/>
    </location>
</feature>
<feature type="region of interest" description="Disordered" evidence="1">
    <location>
        <begin position="312"/>
        <end position="429"/>
    </location>
</feature>
<dbReference type="Pfam" id="PF15262">
    <property type="entry name" value="DUF4592"/>
    <property type="match status" value="1"/>
</dbReference>
<dbReference type="InParanoid" id="A0A6I8NTX0"/>
<dbReference type="GeneID" id="103168222"/>